<feature type="domain" description="Aspartate/ornithine carbamoyltransferase carbamoyl-P binding" evidence="9">
    <location>
        <begin position="14"/>
        <end position="151"/>
    </location>
</feature>
<dbReference type="AlphaFoldDB" id="A0A7W8IJ62"/>
<dbReference type="EC" id="2.1.3.2" evidence="7"/>
<dbReference type="Pfam" id="PF00185">
    <property type="entry name" value="OTCace"/>
    <property type="match status" value="1"/>
</dbReference>
<comment type="function">
    <text evidence="5 7">Catalyzes the condensation of carbamoyl phosphate and aspartate to form carbamoyl aspartate and inorganic phosphate, the committed step in the de novo pyrimidine nucleotide biosynthesis pathway.</text>
</comment>
<keyword evidence="11" id="KW-1185">Reference proteome</keyword>
<feature type="binding site" evidence="7">
    <location>
        <position position="183"/>
    </location>
    <ligand>
        <name>L-aspartate</name>
        <dbReference type="ChEBI" id="CHEBI:29991"/>
    </ligand>
</feature>
<comment type="subunit">
    <text evidence="7">Heterododecamer (2C3:3R2) of six catalytic PyrB chains organized as two trimers (C3), and six regulatory PyrI chains organized as three dimers (R2).</text>
</comment>
<dbReference type="GO" id="GO:0016597">
    <property type="term" value="F:amino acid binding"/>
    <property type="evidence" value="ECO:0007669"/>
    <property type="project" value="InterPro"/>
</dbReference>
<evidence type="ECO:0000259" key="9">
    <source>
        <dbReference type="Pfam" id="PF02729"/>
    </source>
</evidence>
<dbReference type="Proteomes" id="UP000568106">
    <property type="component" value="Unassembled WGS sequence"/>
</dbReference>
<evidence type="ECO:0000256" key="2">
    <source>
        <dbReference type="ARBA" id="ARBA00008896"/>
    </source>
</evidence>
<feature type="binding site" evidence="7">
    <location>
        <position position="284"/>
    </location>
    <ligand>
        <name>carbamoyl phosphate</name>
        <dbReference type="ChEBI" id="CHEBI:58228"/>
    </ligand>
</feature>
<dbReference type="GO" id="GO:0004070">
    <property type="term" value="F:aspartate carbamoyltransferase activity"/>
    <property type="evidence" value="ECO:0007669"/>
    <property type="project" value="UniProtKB-UniRule"/>
</dbReference>
<protein>
    <recommendedName>
        <fullName evidence="7">Aspartate carbamoyltransferase</fullName>
        <ecNumber evidence="7">2.1.3.2</ecNumber>
    </recommendedName>
    <alternativeName>
        <fullName evidence="7">Aspartate transcarbamylase</fullName>
        <shortName evidence="7">ATCase</shortName>
    </alternativeName>
</protein>
<keyword evidence="4 7" id="KW-0665">Pyrimidine biosynthesis</keyword>
<feature type="domain" description="Aspartate/ornithine carbamoyltransferase Asp/Orn-binding" evidence="8">
    <location>
        <begin position="169"/>
        <end position="320"/>
    </location>
</feature>
<evidence type="ECO:0000259" key="8">
    <source>
        <dbReference type="Pfam" id="PF00185"/>
    </source>
</evidence>
<comment type="caution">
    <text evidence="10">The sequence shown here is derived from an EMBL/GenBank/DDBJ whole genome shotgun (WGS) entry which is preliminary data.</text>
</comment>
<sequence length="333" mass="35348">MTILDTGTIAAGSLLTVASLTVAEVAAILAATDRLERMAAAERAKILEGRRIALLFYESSTRTRTSFELAAKSLGAMTTLVSDKSSSIEKGESLKDTGLTLRALGAECIVLRHANSGAPYLLAKMTGLPVLNAGDGMHEHPSQALLDLRTMLTRLPGMGGRLVNAKTLEGVTVVITGDILHSRVARSNAMLLPRLGARVVLCGPKELLPEDASGLGAGVEIERDFDKALKQAGSRGKAVVMMLRIQRERLAGLELDLGEYISRYQLDEERLRSRAPEALVMHPGPMIRGLEIGGEVADGPNSAIEDQVRHGLGVRTALLVRALGAGGFESVTV</sequence>
<feature type="binding site" evidence="7">
    <location>
        <position position="112"/>
    </location>
    <ligand>
        <name>carbamoyl phosphate</name>
        <dbReference type="ChEBI" id="CHEBI:58228"/>
    </ligand>
</feature>
<name>A0A7W8IJ62_9BACT</name>
<comment type="pathway">
    <text evidence="1 7">Pyrimidine metabolism; UMP biosynthesis via de novo pathway; (S)-dihydroorotate from bicarbonate: step 2/3.</text>
</comment>
<feature type="binding site" evidence="7">
    <location>
        <position position="244"/>
    </location>
    <ligand>
        <name>L-aspartate</name>
        <dbReference type="ChEBI" id="CHEBI:29991"/>
    </ligand>
</feature>
<feature type="binding site" evidence="7">
    <location>
        <position position="62"/>
    </location>
    <ligand>
        <name>carbamoyl phosphate</name>
        <dbReference type="ChEBI" id="CHEBI:58228"/>
    </ligand>
</feature>
<evidence type="ECO:0000313" key="10">
    <source>
        <dbReference type="EMBL" id="MBB5317325.1"/>
    </source>
</evidence>
<organism evidence="10 11">
    <name type="scientific">Tunturiibacter empetritectus</name>
    <dbReference type="NCBI Taxonomy" id="3069691"/>
    <lineage>
        <taxon>Bacteria</taxon>
        <taxon>Pseudomonadati</taxon>
        <taxon>Acidobacteriota</taxon>
        <taxon>Terriglobia</taxon>
        <taxon>Terriglobales</taxon>
        <taxon>Acidobacteriaceae</taxon>
        <taxon>Tunturiibacter</taxon>
    </lineage>
</organism>
<dbReference type="PRINTS" id="PR00101">
    <property type="entry name" value="ATCASE"/>
</dbReference>
<dbReference type="PANTHER" id="PTHR45753:SF6">
    <property type="entry name" value="ASPARTATE CARBAMOYLTRANSFERASE"/>
    <property type="match status" value="1"/>
</dbReference>
<dbReference type="InterPro" id="IPR006130">
    <property type="entry name" value="Asp/Orn_carbamoylTrfase"/>
</dbReference>
<gene>
    <name evidence="7" type="primary">pyrB</name>
    <name evidence="10" type="ORF">HDF09_001994</name>
</gene>
<dbReference type="NCBIfam" id="NF002032">
    <property type="entry name" value="PRK00856.1"/>
    <property type="match status" value="1"/>
</dbReference>
<reference evidence="10" key="1">
    <citation type="submission" date="2020-08" db="EMBL/GenBank/DDBJ databases">
        <title>Genomic Encyclopedia of Type Strains, Phase IV (KMG-V): Genome sequencing to study the core and pangenomes of soil and plant-associated prokaryotes.</title>
        <authorList>
            <person name="Whitman W."/>
        </authorList>
    </citation>
    <scope>NUCLEOTIDE SEQUENCE [LARGE SCALE GENOMIC DNA]</scope>
    <source>
        <strain evidence="10">M8UP27</strain>
    </source>
</reference>
<dbReference type="SUPFAM" id="SSF53671">
    <property type="entry name" value="Aspartate/ornithine carbamoyltransferase"/>
    <property type="match status" value="1"/>
</dbReference>
<evidence type="ECO:0000256" key="5">
    <source>
        <dbReference type="ARBA" id="ARBA00043884"/>
    </source>
</evidence>
<dbReference type="PROSITE" id="PS00097">
    <property type="entry name" value="CARBAMOYLTRANSFERASE"/>
    <property type="match status" value="1"/>
</dbReference>
<evidence type="ECO:0000256" key="6">
    <source>
        <dbReference type="ARBA" id="ARBA00048859"/>
    </source>
</evidence>
<feature type="binding site" evidence="7">
    <location>
        <position position="285"/>
    </location>
    <ligand>
        <name>carbamoyl phosphate</name>
        <dbReference type="ChEBI" id="CHEBI:58228"/>
    </ligand>
</feature>
<evidence type="ECO:0000256" key="1">
    <source>
        <dbReference type="ARBA" id="ARBA00004852"/>
    </source>
</evidence>
<dbReference type="PRINTS" id="PR00100">
    <property type="entry name" value="AOTCASE"/>
</dbReference>
<feature type="binding site" evidence="7">
    <location>
        <position position="90"/>
    </location>
    <ligand>
        <name>L-aspartate</name>
        <dbReference type="ChEBI" id="CHEBI:29991"/>
    </ligand>
</feature>
<evidence type="ECO:0000256" key="7">
    <source>
        <dbReference type="HAMAP-Rule" id="MF_00001"/>
    </source>
</evidence>
<dbReference type="InterPro" id="IPR036901">
    <property type="entry name" value="Asp/Orn_carbamoylTrfase_sf"/>
</dbReference>
<feature type="binding site" evidence="7">
    <location>
        <position position="140"/>
    </location>
    <ligand>
        <name>carbamoyl phosphate</name>
        <dbReference type="ChEBI" id="CHEBI:58228"/>
    </ligand>
</feature>
<dbReference type="Gene3D" id="3.40.50.1370">
    <property type="entry name" value="Aspartate/ornithine carbamoyltransferase"/>
    <property type="match status" value="2"/>
</dbReference>
<dbReference type="GO" id="GO:0006520">
    <property type="term" value="P:amino acid metabolic process"/>
    <property type="evidence" value="ECO:0007669"/>
    <property type="project" value="InterPro"/>
</dbReference>
<dbReference type="InterPro" id="IPR006132">
    <property type="entry name" value="Asp/Orn_carbamoyltranf_P-bd"/>
</dbReference>
<accession>A0A7W8IJ62</accession>
<evidence type="ECO:0000256" key="4">
    <source>
        <dbReference type="ARBA" id="ARBA00022975"/>
    </source>
</evidence>
<dbReference type="Pfam" id="PF02729">
    <property type="entry name" value="OTCace_N"/>
    <property type="match status" value="1"/>
</dbReference>
<comment type="catalytic activity">
    <reaction evidence="6 7">
        <text>carbamoyl phosphate + L-aspartate = N-carbamoyl-L-aspartate + phosphate + H(+)</text>
        <dbReference type="Rhea" id="RHEA:20013"/>
        <dbReference type="ChEBI" id="CHEBI:15378"/>
        <dbReference type="ChEBI" id="CHEBI:29991"/>
        <dbReference type="ChEBI" id="CHEBI:32814"/>
        <dbReference type="ChEBI" id="CHEBI:43474"/>
        <dbReference type="ChEBI" id="CHEBI:58228"/>
        <dbReference type="EC" id="2.1.3.2"/>
    </reaction>
</comment>
<dbReference type="GO" id="GO:0005829">
    <property type="term" value="C:cytosol"/>
    <property type="evidence" value="ECO:0007669"/>
    <property type="project" value="TreeGrafter"/>
</dbReference>
<dbReference type="EMBL" id="JACHDY010000002">
    <property type="protein sequence ID" value="MBB5317325.1"/>
    <property type="molecule type" value="Genomic_DNA"/>
</dbReference>
<keyword evidence="3 7" id="KW-0808">Transferase</keyword>
<dbReference type="InterPro" id="IPR002082">
    <property type="entry name" value="Asp_carbamoyltransf"/>
</dbReference>
<evidence type="ECO:0000256" key="3">
    <source>
        <dbReference type="ARBA" id="ARBA00022679"/>
    </source>
</evidence>
<proteinExistence type="inferred from homology"/>
<dbReference type="PANTHER" id="PTHR45753">
    <property type="entry name" value="ORNITHINE CARBAMOYLTRANSFERASE, MITOCHONDRIAL"/>
    <property type="match status" value="1"/>
</dbReference>
<feature type="binding site" evidence="7">
    <location>
        <position position="63"/>
    </location>
    <ligand>
        <name>carbamoyl phosphate</name>
        <dbReference type="ChEBI" id="CHEBI:58228"/>
    </ligand>
</feature>
<feature type="binding site" evidence="7">
    <location>
        <position position="143"/>
    </location>
    <ligand>
        <name>carbamoyl phosphate</name>
        <dbReference type="ChEBI" id="CHEBI:58228"/>
    </ligand>
</feature>
<evidence type="ECO:0000313" key="11">
    <source>
        <dbReference type="Proteomes" id="UP000568106"/>
    </source>
</evidence>
<dbReference type="GO" id="GO:0006207">
    <property type="term" value="P:'de novo' pyrimidine nucleobase biosynthetic process"/>
    <property type="evidence" value="ECO:0007669"/>
    <property type="project" value="InterPro"/>
</dbReference>
<dbReference type="HAMAP" id="MF_00001">
    <property type="entry name" value="Asp_carb_tr"/>
    <property type="match status" value="1"/>
</dbReference>
<dbReference type="NCBIfam" id="TIGR00670">
    <property type="entry name" value="asp_carb_tr"/>
    <property type="match status" value="1"/>
</dbReference>
<dbReference type="UniPathway" id="UPA00070">
    <property type="reaction ID" value="UER00116"/>
</dbReference>
<comment type="similarity">
    <text evidence="2 7">Belongs to the aspartate/ornithine carbamoyltransferase superfamily. ATCase family.</text>
</comment>
<dbReference type="GO" id="GO:0044205">
    <property type="term" value="P:'de novo' UMP biosynthetic process"/>
    <property type="evidence" value="ECO:0007669"/>
    <property type="project" value="UniProtKB-UniRule"/>
</dbReference>
<dbReference type="InterPro" id="IPR006131">
    <property type="entry name" value="Asp_carbamoyltransf_Asp/Orn-bd"/>
</dbReference>